<dbReference type="EnsemblBacteria" id="AAP99497">
    <property type="protein sequence ID" value="AAP99497"/>
    <property type="gene ID" value="Pro_0451"/>
</dbReference>
<reference evidence="1 2" key="1">
    <citation type="journal article" date="2003" name="Proc. Natl. Acad. Sci. U.S.A.">
        <title>Genome sequence of the cyanobacterium Prochlorococcus marinus SS120, a nearly minimal oxyphototrophic genome.</title>
        <authorList>
            <person name="Dufresne A."/>
            <person name="Salanoubat M."/>
            <person name="Partensky F."/>
            <person name="Artiguenave F."/>
            <person name="Axmann I.M."/>
            <person name="Barbe V."/>
            <person name="Duprat S."/>
            <person name="Galperin M.Y."/>
            <person name="Koonin E.V."/>
            <person name="Le Gall F."/>
            <person name="Makarova K.S."/>
            <person name="Ostrowski M."/>
            <person name="Oztas S."/>
            <person name="Robert C."/>
            <person name="Rogozin I.B."/>
            <person name="Scanlan D.J."/>
            <person name="Tandeau de Marsac N."/>
            <person name="Weissenbach J."/>
            <person name="Wincker P."/>
            <person name="Wolf Y.I."/>
            <person name="Hess W.R."/>
        </authorList>
    </citation>
    <scope>NUCLEOTIDE SEQUENCE [LARGE SCALE GENOMIC DNA]</scope>
    <source>
        <strain evidence="2">SARG / CCMP1375 / SS120</strain>
    </source>
</reference>
<dbReference type="InterPro" id="IPR014953">
    <property type="entry name" value="DUF1824"/>
</dbReference>
<name>Q7VDC9_PROMA</name>
<evidence type="ECO:0000313" key="1">
    <source>
        <dbReference type="EMBL" id="AAP99497.1"/>
    </source>
</evidence>
<evidence type="ECO:0000313" key="2">
    <source>
        <dbReference type="Proteomes" id="UP000001420"/>
    </source>
</evidence>
<dbReference type="AlphaFoldDB" id="Q7VDC9"/>
<evidence type="ECO:0008006" key="3">
    <source>
        <dbReference type="Google" id="ProtNLM"/>
    </source>
</evidence>
<dbReference type="OrthoDB" id="558240at2"/>
<dbReference type="eggNOG" id="ENOG50344V4">
    <property type="taxonomic scope" value="Bacteria"/>
</dbReference>
<proteinExistence type="predicted"/>
<gene>
    <name evidence="1" type="ordered locus">Pro_0451</name>
</gene>
<dbReference type="SUPFAM" id="SSF160532">
    <property type="entry name" value="Ava3019-like"/>
    <property type="match status" value="1"/>
</dbReference>
<dbReference type="KEGG" id="pma:Pro_0451"/>
<protein>
    <recommendedName>
        <fullName evidence="3">DUF1824 domain-containing protein</fullName>
    </recommendedName>
</protein>
<accession>Q7VDC9</accession>
<dbReference type="Gene3D" id="3.30.360.10">
    <property type="entry name" value="Dihydrodipicolinate Reductase, domain 2"/>
    <property type="match status" value="1"/>
</dbReference>
<dbReference type="PATRIC" id="fig|167539.5.peg.462"/>
<sequence>MINAEINSLNDLRKIRSAPMLDINQEKRLLKELSSYMDDADWFTVGIMAPSCMHAIFVLKEMESLFSWSPMKVATKPQEDGPVFLKANQNTGDVHIRVEYGLGEGVLLSCQYNKDQKIANTFGPFPLNIFKAKN</sequence>
<keyword evidence="2" id="KW-1185">Reference proteome</keyword>
<dbReference type="EMBL" id="AE017126">
    <property type="protein sequence ID" value="AAP99497.1"/>
    <property type="molecule type" value="Genomic_DNA"/>
</dbReference>
<dbReference type="Proteomes" id="UP000001420">
    <property type="component" value="Chromosome"/>
</dbReference>
<dbReference type="HOGENOM" id="CLU_1924097_0_0_3"/>
<organism evidence="1 2">
    <name type="scientific">Prochlorococcus marinus (strain SARG / CCMP1375 / SS120)</name>
    <dbReference type="NCBI Taxonomy" id="167539"/>
    <lineage>
        <taxon>Bacteria</taxon>
        <taxon>Bacillati</taxon>
        <taxon>Cyanobacteriota</taxon>
        <taxon>Cyanophyceae</taxon>
        <taxon>Synechococcales</taxon>
        <taxon>Prochlorococcaceae</taxon>
        <taxon>Prochlorococcus</taxon>
    </lineage>
</organism>
<dbReference type="RefSeq" id="WP_011124606.1">
    <property type="nucleotide sequence ID" value="NC_005042.1"/>
</dbReference>
<dbReference type="Pfam" id="PF08854">
    <property type="entry name" value="DUF1824"/>
    <property type="match status" value="1"/>
</dbReference>